<dbReference type="Proteomes" id="UP001258994">
    <property type="component" value="Chromosome"/>
</dbReference>
<sequence>MKNISTLIATVAISSLSTQAVANEIEFNISGIDLENSASNKIYVQLFKGEENYTKGKAEVALITKSSNGSATITFNDIDQGDYALRFFHDQNDNGKLETNLFGMPVEGFGFSNNAKPNFGPVSYQQIKFTVNEEQGKVINASTVIY</sequence>
<protein>
    <submittedName>
        <fullName evidence="2">DUF2141 domain-containing protein</fullName>
    </submittedName>
</protein>
<evidence type="ECO:0000313" key="2">
    <source>
        <dbReference type="EMBL" id="WNC72065.1"/>
    </source>
</evidence>
<feature type="signal peptide" evidence="1">
    <location>
        <begin position="1"/>
        <end position="22"/>
    </location>
</feature>
<gene>
    <name evidence="2" type="ORF">RGQ13_18390</name>
</gene>
<dbReference type="RefSeq" id="WP_348391185.1">
    <property type="nucleotide sequence ID" value="NZ_CP134145.1"/>
</dbReference>
<feature type="chain" id="PRO_5046448655" evidence="1">
    <location>
        <begin position="23"/>
        <end position="146"/>
    </location>
</feature>
<organism evidence="2 3">
    <name type="scientific">Thalassotalea psychrophila</name>
    <dbReference type="NCBI Taxonomy" id="3065647"/>
    <lineage>
        <taxon>Bacteria</taxon>
        <taxon>Pseudomonadati</taxon>
        <taxon>Pseudomonadota</taxon>
        <taxon>Gammaproteobacteria</taxon>
        <taxon>Alteromonadales</taxon>
        <taxon>Colwelliaceae</taxon>
        <taxon>Thalassotalea</taxon>
    </lineage>
</organism>
<dbReference type="EMBL" id="CP134145">
    <property type="protein sequence ID" value="WNC72065.1"/>
    <property type="molecule type" value="Genomic_DNA"/>
</dbReference>
<evidence type="ECO:0000256" key="1">
    <source>
        <dbReference type="SAM" id="SignalP"/>
    </source>
</evidence>
<keyword evidence="1" id="KW-0732">Signal</keyword>
<evidence type="ECO:0000313" key="3">
    <source>
        <dbReference type="Proteomes" id="UP001258994"/>
    </source>
</evidence>
<dbReference type="Pfam" id="PF09912">
    <property type="entry name" value="DUF2141"/>
    <property type="match status" value="1"/>
</dbReference>
<reference evidence="3" key="1">
    <citation type="submission" date="2023-09" db="EMBL/GenBank/DDBJ databases">
        <authorList>
            <person name="Li S."/>
            <person name="Li X."/>
            <person name="Zhang C."/>
            <person name="Zhao Z."/>
        </authorList>
    </citation>
    <scope>NUCLEOTIDE SEQUENCE [LARGE SCALE GENOMIC DNA]</scope>
    <source>
        <strain evidence="3">SQ149</strain>
    </source>
</reference>
<accession>A0ABY9TWB5</accession>
<keyword evidence="3" id="KW-1185">Reference proteome</keyword>
<name>A0ABY9TWB5_9GAMM</name>
<dbReference type="InterPro" id="IPR018673">
    <property type="entry name" value="DUF2141"/>
</dbReference>
<proteinExistence type="predicted"/>